<comment type="caution">
    <text evidence="5">The sequence shown here is derived from an EMBL/GenBank/DDBJ whole genome shotgun (WGS) entry which is preliminary data.</text>
</comment>
<evidence type="ECO:0000256" key="3">
    <source>
        <dbReference type="ARBA" id="ARBA00023163"/>
    </source>
</evidence>
<dbReference type="RefSeq" id="WP_069153022.1">
    <property type="nucleotide sequence ID" value="NZ_MCGH01000002.1"/>
</dbReference>
<dbReference type="Pfam" id="PF12833">
    <property type="entry name" value="HTH_18"/>
    <property type="match status" value="1"/>
</dbReference>
<organism evidence="5">
    <name type="scientific">Eisenbergiella tayi</name>
    <dbReference type="NCBI Taxonomy" id="1432052"/>
    <lineage>
        <taxon>Bacteria</taxon>
        <taxon>Bacillati</taxon>
        <taxon>Bacillota</taxon>
        <taxon>Clostridia</taxon>
        <taxon>Lachnospirales</taxon>
        <taxon>Lachnospiraceae</taxon>
        <taxon>Eisenbergiella</taxon>
    </lineage>
</organism>
<dbReference type="SUPFAM" id="SSF55136">
    <property type="entry name" value="Probable bacterial effector-binding domain"/>
    <property type="match status" value="1"/>
</dbReference>
<dbReference type="InterPro" id="IPR029441">
    <property type="entry name" value="Cass2"/>
</dbReference>
<dbReference type="EMBL" id="MCGH01000002">
    <property type="protein sequence ID" value="ODM07353.1"/>
    <property type="molecule type" value="Genomic_DNA"/>
</dbReference>
<accession>A0A1E3AF52</accession>
<dbReference type="InterPro" id="IPR011256">
    <property type="entry name" value="Reg_factor_effector_dom_sf"/>
</dbReference>
<dbReference type="Pfam" id="PF14526">
    <property type="entry name" value="Cass2"/>
    <property type="match status" value="1"/>
</dbReference>
<dbReference type="SUPFAM" id="SSF46689">
    <property type="entry name" value="Homeodomain-like"/>
    <property type="match status" value="2"/>
</dbReference>
<dbReference type="InterPro" id="IPR018060">
    <property type="entry name" value="HTH_AraC"/>
</dbReference>
<gene>
    <name evidence="5" type="primary">marA_3</name>
    <name evidence="5" type="ORF">BEI61_03243</name>
</gene>
<evidence type="ECO:0000313" key="5">
    <source>
        <dbReference type="EMBL" id="ODM07353.1"/>
    </source>
</evidence>
<dbReference type="PATRIC" id="fig|1432052.4.peg.3613"/>
<dbReference type="GO" id="GO:0003700">
    <property type="term" value="F:DNA-binding transcription factor activity"/>
    <property type="evidence" value="ECO:0007669"/>
    <property type="project" value="InterPro"/>
</dbReference>
<dbReference type="PANTHER" id="PTHR47504:SF5">
    <property type="entry name" value="RIGHT ORIGIN-BINDING PROTEIN"/>
    <property type="match status" value="1"/>
</dbReference>
<feature type="domain" description="HTH araC/xylS-type" evidence="4">
    <location>
        <begin position="8"/>
        <end position="106"/>
    </location>
</feature>
<evidence type="ECO:0000256" key="2">
    <source>
        <dbReference type="ARBA" id="ARBA00023125"/>
    </source>
</evidence>
<dbReference type="Gene3D" id="1.10.10.60">
    <property type="entry name" value="Homeodomain-like"/>
    <property type="match status" value="2"/>
</dbReference>
<dbReference type="Proteomes" id="UP000094067">
    <property type="component" value="Unassembled WGS sequence"/>
</dbReference>
<dbReference type="SMART" id="SM00342">
    <property type="entry name" value="HTH_ARAC"/>
    <property type="match status" value="1"/>
</dbReference>
<dbReference type="InterPro" id="IPR009057">
    <property type="entry name" value="Homeodomain-like_sf"/>
</dbReference>
<dbReference type="PROSITE" id="PS01124">
    <property type="entry name" value="HTH_ARAC_FAMILY_2"/>
    <property type="match status" value="1"/>
</dbReference>
<proteinExistence type="predicted"/>
<keyword evidence="2" id="KW-0238">DNA-binding</keyword>
<keyword evidence="1" id="KW-0805">Transcription regulation</keyword>
<keyword evidence="3" id="KW-0804">Transcription</keyword>
<dbReference type="Gene3D" id="3.20.80.10">
    <property type="entry name" value="Regulatory factor, effector binding domain"/>
    <property type="match status" value="1"/>
</dbReference>
<dbReference type="PROSITE" id="PS00041">
    <property type="entry name" value="HTH_ARAC_FAMILY_1"/>
    <property type="match status" value="1"/>
</dbReference>
<evidence type="ECO:0000256" key="1">
    <source>
        <dbReference type="ARBA" id="ARBA00023015"/>
    </source>
</evidence>
<dbReference type="PANTHER" id="PTHR47504">
    <property type="entry name" value="RIGHT ORIGIN-BINDING PROTEIN"/>
    <property type="match status" value="1"/>
</dbReference>
<evidence type="ECO:0000259" key="4">
    <source>
        <dbReference type="PROSITE" id="PS01124"/>
    </source>
</evidence>
<protein>
    <submittedName>
        <fullName evidence="5">Multiple antibiotic resistance protein MarA</fullName>
    </submittedName>
</protein>
<dbReference type="InterPro" id="IPR018062">
    <property type="entry name" value="HTH_AraC-typ_CS"/>
</dbReference>
<dbReference type="InterPro" id="IPR050959">
    <property type="entry name" value="MarA-like"/>
</dbReference>
<dbReference type="InterPro" id="IPR010499">
    <property type="entry name" value="AraC_E-bd"/>
</dbReference>
<reference evidence="5" key="1">
    <citation type="submission" date="2016-07" db="EMBL/GenBank/DDBJ databases">
        <title>Characterization of isolates of Eisenbergiella tayi derived from blood cultures, using whole genome sequencing.</title>
        <authorList>
            <person name="Burdz T."/>
            <person name="Wiebe D."/>
            <person name="Huynh C."/>
            <person name="Bernard K."/>
        </authorList>
    </citation>
    <scope>NUCLEOTIDE SEQUENCE [LARGE SCALE GENOMIC DNA]</scope>
    <source>
        <strain evidence="5">NML 110608</strain>
    </source>
</reference>
<dbReference type="SMART" id="SM00871">
    <property type="entry name" value="AraC_E_bind"/>
    <property type="match status" value="1"/>
</dbReference>
<sequence>MEWLTNMNRAIDYIEKNLCGKIDYEKTAREACCSVYHFQRMFTFMTNITLSEYVRRRKMTLAAFDLQTSNIKILDLALNYGYESPEAFTRAFQSVHGMPPTAARKVGADIKAFPRISFQLTVKGASEMKYKIVEKKAFQVYGIEEIFDTRDGENLKAIPDFWTEKLKNGEYEKLLKSAGFSSTVNAVCGYRDCEGTRFPYMLCVLKTPLSDTKGYTVVDVPEATWAVFVNDPHNMEDTPKAVQELNARVYTDWLPTANYDLVDGYDFEMYYSIDGRCYEEVWCRVAPKKEK</sequence>
<dbReference type="GO" id="GO:0043565">
    <property type="term" value="F:sequence-specific DNA binding"/>
    <property type="evidence" value="ECO:0007669"/>
    <property type="project" value="InterPro"/>
</dbReference>
<name>A0A1E3AF52_9FIRM</name>
<dbReference type="AlphaFoldDB" id="A0A1E3AF52"/>